<reference evidence="1" key="1">
    <citation type="submission" date="2023-06" db="EMBL/GenBank/DDBJ databases">
        <authorList>
            <person name="Kurt Z."/>
        </authorList>
    </citation>
    <scope>NUCLEOTIDE SEQUENCE</scope>
</reference>
<accession>A0AA86PPQ4</accession>
<keyword evidence="1" id="KW-0238">DNA-binding</keyword>
<protein>
    <submittedName>
        <fullName evidence="1">Homeobox-like domain superfamily</fullName>
    </submittedName>
    <submittedName>
        <fullName evidence="2">Homeobox-like_domain superfamily</fullName>
    </submittedName>
</protein>
<evidence type="ECO:0000313" key="3">
    <source>
        <dbReference type="Proteomes" id="UP001642409"/>
    </source>
</evidence>
<dbReference type="EMBL" id="CAXDID020000069">
    <property type="protein sequence ID" value="CAL6013654.1"/>
    <property type="molecule type" value="Genomic_DNA"/>
</dbReference>
<dbReference type="AlphaFoldDB" id="A0AA86PPQ4"/>
<evidence type="ECO:0000313" key="1">
    <source>
        <dbReference type="EMBL" id="CAI9942518.1"/>
    </source>
</evidence>
<keyword evidence="1" id="KW-0371">Homeobox</keyword>
<gene>
    <name evidence="2" type="ORF">HINF_LOCUS23889</name>
    <name evidence="1" type="ORF">HINF_LOCUS30163</name>
</gene>
<dbReference type="GO" id="GO:0003677">
    <property type="term" value="F:DNA binding"/>
    <property type="evidence" value="ECO:0007669"/>
    <property type="project" value="UniProtKB-KW"/>
</dbReference>
<organism evidence="1">
    <name type="scientific">Hexamita inflata</name>
    <dbReference type="NCBI Taxonomy" id="28002"/>
    <lineage>
        <taxon>Eukaryota</taxon>
        <taxon>Metamonada</taxon>
        <taxon>Diplomonadida</taxon>
        <taxon>Hexamitidae</taxon>
        <taxon>Hexamitinae</taxon>
        <taxon>Hexamita</taxon>
    </lineage>
</organism>
<dbReference type="InterPro" id="IPR009057">
    <property type="entry name" value="Homeodomain-like_sf"/>
</dbReference>
<evidence type="ECO:0000313" key="2">
    <source>
        <dbReference type="EMBL" id="CAL6013654.1"/>
    </source>
</evidence>
<comment type="caution">
    <text evidence="1">The sequence shown here is derived from an EMBL/GenBank/DDBJ whole genome shotgun (WGS) entry which is preliminary data.</text>
</comment>
<reference evidence="2 3" key="2">
    <citation type="submission" date="2024-07" db="EMBL/GenBank/DDBJ databases">
        <authorList>
            <person name="Akdeniz Z."/>
        </authorList>
    </citation>
    <scope>NUCLEOTIDE SEQUENCE [LARGE SCALE GENOMIC DNA]</scope>
</reference>
<name>A0AA86PPQ4_9EUKA</name>
<sequence>MRNYKQSNVQIKWTQDDMKKLNMLVTEQNTDDINWLLISKVMRRTIGDCIVRYNIFKIQALEIVKPVEYQQVVTQECSDDIIQYNFVDQMCLD</sequence>
<dbReference type="EMBL" id="CATOUU010000703">
    <property type="protein sequence ID" value="CAI9942518.1"/>
    <property type="molecule type" value="Genomic_DNA"/>
</dbReference>
<keyword evidence="3" id="KW-1185">Reference proteome</keyword>
<dbReference type="SUPFAM" id="SSF46689">
    <property type="entry name" value="Homeodomain-like"/>
    <property type="match status" value="1"/>
</dbReference>
<dbReference type="Pfam" id="PF13921">
    <property type="entry name" value="Myb_DNA-bind_6"/>
    <property type="match status" value="1"/>
</dbReference>
<proteinExistence type="predicted"/>
<dbReference type="Proteomes" id="UP001642409">
    <property type="component" value="Unassembled WGS sequence"/>
</dbReference>